<protein>
    <recommendedName>
        <fullName evidence="3">TIGR03790 family protein</fullName>
    </recommendedName>
</protein>
<name>A0ABY6JBF5_9BACT</name>
<reference evidence="1" key="1">
    <citation type="submission" date="2022-10" db="EMBL/GenBank/DDBJ databases">
        <title>Chitinophaga sp. nov., isolated from soil.</title>
        <authorList>
            <person name="Jeon C.O."/>
        </authorList>
    </citation>
    <scope>NUCLEOTIDE SEQUENCE</scope>
    <source>
        <strain evidence="1">R8</strain>
    </source>
</reference>
<evidence type="ECO:0008006" key="3">
    <source>
        <dbReference type="Google" id="ProtNLM"/>
    </source>
</evidence>
<dbReference type="RefSeq" id="WP_244843087.1">
    <property type="nucleotide sequence ID" value="NZ_CP107006.1"/>
</dbReference>
<proteinExistence type="predicted"/>
<sequence length="274" mass="30835">MRKAFLLFICIGAIACNSSRKLAVNVLAKEDQPLADSMLAWALDHEAIYTLLDTIKPISSVKYFQYPVAKRPGVKDGDRVATHPDSLPATAAQYARICRQLSTGDHLFVMMPFKATSGQDRTMEVCVVRRSKFAAAIASHPEFFSQWGFTPATDPATILAVIEYETPHDRNRAYGYFFGYPDYAVDFFVDANRKVEADTSIRRVPRDFFAIPVFAAKTGYFTWAMPKGHQPSAADSAMYKAAMVTLDKYKQERAAYRGPQGMKATALWEKWKRK</sequence>
<evidence type="ECO:0000313" key="1">
    <source>
        <dbReference type="EMBL" id="UYQ95621.1"/>
    </source>
</evidence>
<gene>
    <name evidence="1" type="ORF">MKQ68_10960</name>
</gene>
<accession>A0ABY6JBF5</accession>
<keyword evidence="2" id="KW-1185">Reference proteome</keyword>
<evidence type="ECO:0000313" key="2">
    <source>
        <dbReference type="Proteomes" id="UP001162741"/>
    </source>
</evidence>
<organism evidence="1 2">
    <name type="scientific">Chitinophaga horti</name>
    <dbReference type="NCBI Taxonomy" id="2920382"/>
    <lineage>
        <taxon>Bacteria</taxon>
        <taxon>Pseudomonadati</taxon>
        <taxon>Bacteroidota</taxon>
        <taxon>Chitinophagia</taxon>
        <taxon>Chitinophagales</taxon>
        <taxon>Chitinophagaceae</taxon>
        <taxon>Chitinophaga</taxon>
    </lineage>
</organism>
<dbReference type="Proteomes" id="UP001162741">
    <property type="component" value="Chromosome"/>
</dbReference>
<dbReference type="PROSITE" id="PS51257">
    <property type="entry name" value="PROKAR_LIPOPROTEIN"/>
    <property type="match status" value="1"/>
</dbReference>
<dbReference type="EMBL" id="CP107006">
    <property type="protein sequence ID" value="UYQ95621.1"/>
    <property type="molecule type" value="Genomic_DNA"/>
</dbReference>